<dbReference type="RefSeq" id="WP_248634500.1">
    <property type="nucleotide sequence ID" value="NZ_JALPTH010000014.1"/>
</dbReference>
<keyword evidence="2" id="KW-0732">Signal</keyword>
<evidence type="ECO:0000313" key="3">
    <source>
        <dbReference type="EMBL" id="MCK8678849.1"/>
    </source>
</evidence>
<accession>A0ABT0IBY9</accession>
<dbReference type="EMBL" id="JALPTH010000014">
    <property type="protein sequence ID" value="MCK8678849.1"/>
    <property type="molecule type" value="Genomic_DNA"/>
</dbReference>
<feature type="region of interest" description="Disordered" evidence="1">
    <location>
        <begin position="30"/>
        <end position="67"/>
    </location>
</feature>
<protein>
    <submittedName>
        <fullName evidence="3">Uncharacterized protein</fullName>
    </submittedName>
</protein>
<evidence type="ECO:0000256" key="2">
    <source>
        <dbReference type="SAM" id="SignalP"/>
    </source>
</evidence>
<sequence length="67" mass="6271">MAVTTALRAAVVTVALAGATLFGAQAALADDATPGTGTGTGSSQTGTPAPGTTTPAPGTTNGNNPWD</sequence>
<proteinExistence type="predicted"/>
<reference evidence="3 4" key="1">
    <citation type="submission" date="2022-04" db="EMBL/GenBank/DDBJ databases">
        <title>Streptomyces sp. nov. LCR6-01 isolated from Lichen of Dirinaria sp.</title>
        <authorList>
            <person name="Kanchanasin P."/>
            <person name="Tanasupawat S."/>
            <person name="Phongsopitanun W."/>
        </authorList>
    </citation>
    <scope>NUCLEOTIDE SEQUENCE [LARGE SCALE GENOMIC DNA]</scope>
    <source>
        <strain evidence="3 4">LCR6-01</strain>
    </source>
</reference>
<feature type="signal peptide" evidence="2">
    <location>
        <begin position="1"/>
        <end position="29"/>
    </location>
</feature>
<keyword evidence="4" id="KW-1185">Reference proteome</keyword>
<feature type="chain" id="PRO_5045051665" evidence="2">
    <location>
        <begin position="30"/>
        <end position="67"/>
    </location>
</feature>
<comment type="caution">
    <text evidence="3">The sequence shown here is derived from an EMBL/GenBank/DDBJ whole genome shotgun (WGS) entry which is preliminary data.</text>
</comment>
<feature type="compositionally biased region" description="Low complexity" evidence="1">
    <location>
        <begin position="41"/>
        <end position="67"/>
    </location>
</feature>
<dbReference type="Proteomes" id="UP001522868">
    <property type="component" value="Unassembled WGS sequence"/>
</dbReference>
<evidence type="ECO:0000313" key="4">
    <source>
        <dbReference type="Proteomes" id="UP001522868"/>
    </source>
</evidence>
<evidence type="ECO:0000256" key="1">
    <source>
        <dbReference type="SAM" id="MobiDB-lite"/>
    </source>
</evidence>
<gene>
    <name evidence="3" type="ORF">M1O15_15900</name>
</gene>
<name>A0ABT0IBY9_9ACTN</name>
<organism evidence="3 4">
    <name type="scientific">Streptomyces lichenis</name>
    <dbReference type="NCBI Taxonomy" id="2306967"/>
    <lineage>
        <taxon>Bacteria</taxon>
        <taxon>Bacillati</taxon>
        <taxon>Actinomycetota</taxon>
        <taxon>Actinomycetes</taxon>
        <taxon>Kitasatosporales</taxon>
        <taxon>Streptomycetaceae</taxon>
        <taxon>Streptomyces</taxon>
    </lineage>
</organism>